<dbReference type="RefSeq" id="WP_169501704.1">
    <property type="nucleotide sequence ID" value="NZ_JABBFZ010000050.1"/>
</dbReference>
<comment type="caution">
    <text evidence="2">The sequence shown here is derived from an EMBL/GenBank/DDBJ whole genome shotgun (WGS) entry which is preliminary data.</text>
</comment>
<evidence type="ECO:0000256" key="1">
    <source>
        <dbReference type="SAM" id="SignalP"/>
    </source>
</evidence>
<gene>
    <name evidence="2" type="ORF">HHL14_32560</name>
</gene>
<evidence type="ECO:0000313" key="3">
    <source>
        <dbReference type="Proteomes" id="UP000583127"/>
    </source>
</evidence>
<protein>
    <recommendedName>
        <fullName evidence="4">Lipoprotein</fullName>
    </recommendedName>
</protein>
<dbReference type="EMBL" id="JABBFZ010000050">
    <property type="protein sequence ID" value="NML35529.1"/>
    <property type="molecule type" value="Genomic_DNA"/>
</dbReference>
<sequence>MNRHTFARYVSLLSPVLLCACAGTPFQTAANYHPETEARVRVYWGANVTFYMNTACVTGEAKHFVASKPGLSSLSNKTVGMPVPSDAARYFHEYIVPAGEPMTVHAQVVSERFIGGKRYRAIDAAKSSTFVPEHGHNYEIFVQDNDGPDEIFARELVSGANGISTVPHPLKPTGTCKL</sequence>
<dbReference type="PROSITE" id="PS51257">
    <property type="entry name" value="PROKAR_LIPOPROTEIN"/>
    <property type="match status" value="1"/>
</dbReference>
<evidence type="ECO:0000313" key="2">
    <source>
        <dbReference type="EMBL" id="NML35529.1"/>
    </source>
</evidence>
<evidence type="ECO:0008006" key="4">
    <source>
        <dbReference type="Google" id="ProtNLM"/>
    </source>
</evidence>
<dbReference type="Proteomes" id="UP000583127">
    <property type="component" value="Unassembled WGS sequence"/>
</dbReference>
<organism evidence="2 3">
    <name type="scientific">Paraburkholderia antibiotica</name>
    <dbReference type="NCBI Taxonomy" id="2728839"/>
    <lineage>
        <taxon>Bacteria</taxon>
        <taxon>Pseudomonadati</taxon>
        <taxon>Pseudomonadota</taxon>
        <taxon>Betaproteobacteria</taxon>
        <taxon>Burkholderiales</taxon>
        <taxon>Burkholderiaceae</taxon>
        <taxon>Paraburkholderia</taxon>
    </lineage>
</organism>
<proteinExistence type="predicted"/>
<keyword evidence="1" id="KW-0732">Signal</keyword>
<feature type="signal peptide" evidence="1">
    <location>
        <begin position="1"/>
        <end position="29"/>
    </location>
</feature>
<keyword evidence="3" id="KW-1185">Reference proteome</keyword>
<dbReference type="AlphaFoldDB" id="A0A7Y0A2Z2"/>
<name>A0A7Y0A2Z2_9BURK</name>
<accession>A0A7Y0A2Z2</accession>
<feature type="chain" id="PRO_5031100486" description="Lipoprotein" evidence="1">
    <location>
        <begin position="30"/>
        <end position="178"/>
    </location>
</feature>
<reference evidence="2 3" key="1">
    <citation type="submission" date="2020-04" db="EMBL/GenBank/DDBJ databases">
        <title>Paraburkholderia sp. G-4-1-8 isolated from soil.</title>
        <authorList>
            <person name="Dahal R.H."/>
        </authorList>
    </citation>
    <scope>NUCLEOTIDE SEQUENCE [LARGE SCALE GENOMIC DNA]</scope>
    <source>
        <strain evidence="2 3">G-4-1-8</strain>
    </source>
</reference>